<dbReference type="EMBL" id="CP152276">
    <property type="protein sequence ID" value="XAE45174.1"/>
    <property type="molecule type" value="Genomic_DNA"/>
</dbReference>
<accession>A0ABZ3DCA0</accession>
<gene>
    <name evidence="1" type="ORF">AAC691_08610</name>
</gene>
<sequence length="48" mass="5606">MLNEWALFDKTNVRFRKIVAITWMADMTAKADIVIRRLQLAARDTTIP</sequence>
<dbReference type="Proteomes" id="UP001449795">
    <property type="component" value="Chromosome"/>
</dbReference>
<reference evidence="1 2" key="1">
    <citation type="submission" date="2024-04" db="EMBL/GenBank/DDBJ databases">
        <title>Complete genome sequence of Nguyenibacter vanlangesis HBCM-1154, a strain capable of nitrogen fixation, IAA production, and phosphorus solubilization isolated from sugarcane soil.</title>
        <authorList>
            <person name="MY HANH P."/>
        </authorList>
    </citation>
    <scope>NUCLEOTIDE SEQUENCE [LARGE SCALE GENOMIC DNA]</scope>
    <source>
        <strain evidence="1 2">HBCM 1154</strain>
    </source>
</reference>
<evidence type="ECO:0000313" key="1">
    <source>
        <dbReference type="EMBL" id="XAE45174.1"/>
    </source>
</evidence>
<protein>
    <submittedName>
        <fullName evidence="1">Uncharacterized protein</fullName>
    </submittedName>
</protein>
<organism evidence="1 2">
    <name type="scientific">Nguyenibacter vanlangensis</name>
    <dbReference type="NCBI Taxonomy" id="1216886"/>
    <lineage>
        <taxon>Bacteria</taxon>
        <taxon>Pseudomonadati</taxon>
        <taxon>Pseudomonadota</taxon>
        <taxon>Alphaproteobacteria</taxon>
        <taxon>Acetobacterales</taxon>
        <taxon>Acetobacteraceae</taxon>
        <taxon>Nguyenibacter</taxon>
    </lineage>
</organism>
<proteinExistence type="predicted"/>
<keyword evidence="2" id="KW-1185">Reference proteome</keyword>
<dbReference type="RefSeq" id="WP_342630314.1">
    <property type="nucleotide sequence ID" value="NZ_CP152276.1"/>
</dbReference>
<evidence type="ECO:0000313" key="2">
    <source>
        <dbReference type="Proteomes" id="UP001449795"/>
    </source>
</evidence>
<name>A0ABZ3DCA0_9PROT</name>